<accession>A0AAN9YJA2</accession>
<feature type="compositionally biased region" description="Low complexity" evidence="1">
    <location>
        <begin position="40"/>
        <end position="53"/>
    </location>
</feature>
<keyword evidence="3" id="KW-1185">Reference proteome</keyword>
<feature type="region of interest" description="Disordered" evidence="1">
    <location>
        <begin position="1"/>
        <end position="60"/>
    </location>
</feature>
<dbReference type="EMBL" id="JAKJXP020000093">
    <property type="protein sequence ID" value="KAK7747138.1"/>
    <property type="molecule type" value="Genomic_DNA"/>
</dbReference>
<organism evidence="2 3">
    <name type="scientific">Diatrype stigma</name>
    <dbReference type="NCBI Taxonomy" id="117547"/>
    <lineage>
        <taxon>Eukaryota</taxon>
        <taxon>Fungi</taxon>
        <taxon>Dikarya</taxon>
        <taxon>Ascomycota</taxon>
        <taxon>Pezizomycotina</taxon>
        <taxon>Sordariomycetes</taxon>
        <taxon>Xylariomycetidae</taxon>
        <taxon>Xylariales</taxon>
        <taxon>Diatrypaceae</taxon>
        <taxon>Diatrype</taxon>
    </lineage>
</organism>
<comment type="caution">
    <text evidence="2">The sequence shown here is derived from an EMBL/GenBank/DDBJ whole genome shotgun (WGS) entry which is preliminary data.</text>
</comment>
<protein>
    <submittedName>
        <fullName evidence="2">Uncharacterized protein</fullName>
    </submittedName>
</protein>
<feature type="compositionally biased region" description="Polar residues" evidence="1">
    <location>
        <begin position="219"/>
        <end position="228"/>
    </location>
</feature>
<dbReference type="AlphaFoldDB" id="A0AAN9YJA2"/>
<reference evidence="2 3" key="1">
    <citation type="submission" date="2024-02" db="EMBL/GenBank/DDBJ databases">
        <title>De novo assembly and annotation of 12 fungi associated with fruit tree decline syndrome in Ontario, Canada.</title>
        <authorList>
            <person name="Sulman M."/>
            <person name="Ellouze W."/>
            <person name="Ilyukhin E."/>
        </authorList>
    </citation>
    <scope>NUCLEOTIDE SEQUENCE [LARGE SCALE GENOMIC DNA]</scope>
    <source>
        <strain evidence="2 3">M11/M66-122</strain>
    </source>
</reference>
<evidence type="ECO:0000313" key="3">
    <source>
        <dbReference type="Proteomes" id="UP001320420"/>
    </source>
</evidence>
<proteinExistence type="predicted"/>
<evidence type="ECO:0000313" key="2">
    <source>
        <dbReference type="EMBL" id="KAK7747138.1"/>
    </source>
</evidence>
<gene>
    <name evidence="2" type="ORF">SLS62_009193</name>
</gene>
<feature type="region of interest" description="Disordered" evidence="1">
    <location>
        <begin position="193"/>
        <end position="228"/>
    </location>
</feature>
<evidence type="ECO:0000256" key="1">
    <source>
        <dbReference type="SAM" id="MobiDB-lite"/>
    </source>
</evidence>
<dbReference type="Proteomes" id="UP001320420">
    <property type="component" value="Unassembled WGS sequence"/>
</dbReference>
<name>A0AAN9YJA2_9PEZI</name>
<sequence>MSNEPPPVYEKLDERMPQSSQGFYGPDKTFFGQPGTLMRSGTWGSQQGSQQGTLRKGGNEEATIANIAGYGSESATMQNSAQQPFVLGARITNDPLGLSNSPSNPYPAPPQLPVYRDSQLSSLSSGFGDGDIVLTQPVMPQPLTAPPPVVTQALRTANDDAERYEKRETVYTQTSEDRPARFRTIDSWVNQQTGRVQRASSRAKDRGEVPVMPAIPGQLNVTQQTAYR</sequence>